<feature type="transmembrane region" description="Helical" evidence="10">
    <location>
        <begin position="125"/>
        <end position="143"/>
    </location>
</feature>
<keyword evidence="8 10" id="KW-0472">Membrane</keyword>
<evidence type="ECO:0000256" key="8">
    <source>
        <dbReference type="ARBA" id="ARBA00023136"/>
    </source>
</evidence>
<feature type="transmembrane region" description="Helical" evidence="10">
    <location>
        <begin position="395"/>
        <end position="414"/>
    </location>
</feature>
<comment type="similarity">
    <text evidence="2">Belongs to the CcmF/CycK/Ccl1/NrfE/CcsA family.</text>
</comment>
<feature type="transmembrane region" description="Helical" evidence="10">
    <location>
        <begin position="426"/>
        <end position="444"/>
    </location>
</feature>
<evidence type="ECO:0000256" key="2">
    <source>
        <dbReference type="ARBA" id="ARBA00009186"/>
    </source>
</evidence>
<organism evidence="13 14">
    <name type="scientific">Marinobacter profundi</name>
    <dbReference type="NCBI Taxonomy" id="2666256"/>
    <lineage>
        <taxon>Bacteria</taxon>
        <taxon>Pseudomonadati</taxon>
        <taxon>Pseudomonadota</taxon>
        <taxon>Gammaproteobacteria</taxon>
        <taxon>Pseudomonadales</taxon>
        <taxon>Marinobacteraceae</taxon>
        <taxon>Marinobacter</taxon>
    </lineage>
</organism>
<evidence type="ECO:0000259" key="12">
    <source>
        <dbReference type="Pfam" id="PF16327"/>
    </source>
</evidence>
<dbReference type="PRINTS" id="PR01410">
    <property type="entry name" value="CCBIOGENESIS"/>
</dbReference>
<keyword evidence="14" id="KW-1185">Reference proteome</keyword>
<dbReference type="InterPro" id="IPR002541">
    <property type="entry name" value="Cyt_c_assembly"/>
</dbReference>
<feature type="transmembrane region" description="Helical" evidence="10">
    <location>
        <begin position="450"/>
        <end position="470"/>
    </location>
</feature>
<dbReference type="PANTHER" id="PTHR43653">
    <property type="entry name" value="CYTOCHROME C ASSEMBLY PROTEIN-RELATED"/>
    <property type="match status" value="1"/>
</dbReference>
<dbReference type="GO" id="GO:0015232">
    <property type="term" value="F:heme transmembrane transporter activity"/>
    <property type="evidence" value="ECO:0007669"/>
    <property type="project" value="InterPro"/>
</dbReference>
<evidence type="ECO:0000256" key="4">
    <source>
        <dbReference type="ARBA" id="ARBA00022519"/>
    </source>
</evidence>
<feature type="transmembrane region" description="Helical" evidence="10">
    <location>
        <begin position="210"/>
        <end position="230"/>
    </location>
</feature>
<gene>
    <name evidence="13" type="ORF">CLH61_05125</name>
</gene>
<feature type="transmembrane region" description="Helical" evidence="10">
    <location>
        <begin position="42"/>
        <end position="62"/>
    </location>
</feature>
<evidence type="ECO:0000256" key="6">
    <source>
        <dbReference type="ARBA" id="ARBA00022748"/>
    </source>
</evidence>
<evidence type="ECO:0000256" key="1">
    <source>
        <dbReference type="ARBA" id="ARBA00004429"/>
    </source>
</evidence>
<dbReference type="GO" id="GO:0020037">
    <property type="term" value="F:heme binding"/>
    <property type="evidence" value="ECO:0007669"/>
    <property type="project" value="InterPro"/>
</dbReference>
<evidence type="ECO:0000256" key="5">
    <source>
        <dbReference type="ARBA" id="ARBA00022692"/>
    </source>
</evidence>
<evidence type="ECO:0000256" key="10">
    <source>
        <dbReference type="SAM" id="Phobius"/>
    </source>
</evidence>
<dbReference type="GO" id="GO:0016829">
    <property type="term" value="F:lyase activity"/>
    <property type="evidence" value="ECO:0007669"/>
    <property type="project" value="UniProtKB-KW"/>
</dbReference>
<comment type="caution">
    <text evidence="13">The sequence shown here is derived from an EMBL/GenBank/DDBJ whole genome shotgun (WGS) entry which is preliminary data.</text>
</comment>
<feature type="transmembrane region" description="Helical" evidence="10">
    <location>
        <begin position="353"/>
        <end position="375"/>
    </location>
</feature>
<dbReference type="AlphaFoldDB" id="A0A2G1UPM9"/>
<keyword evidence="4" id="KW-0997">Cell inner membrane</keyword>
<feature type="transmembrane region" description="Helical" evidence="10">
    <location>
        <begin position="6"/>
        <end position="30"/>
    </location>
</feature>
<dbReference type="NCBIfam" id="TIGR00353">
    <property type="entry name" value="nrfE"/>
    <property type="match status" value="1"/>
</dbReference>
<evidence type="ECO:0000256" key="9">
    <source>
        <dbReference type="ARBA" id="ARBA00037230"/>
    </source>
</evidence>
<dbReference type="PRINTS" id="PR01411">
    <property type="entry name" value="CCMFBIOGNSIS"/>
</dbReference>
<dbReference type="Pfam" id="PF01578">
    <property type="entry name" value="Cytochrom_C_asm"/>
    <property type="match status" value="1"/>
</dbReference>
<protein>
    <submittedName>
        <fullName evidence="13">Heme lyase NrfEFG subunit NrfE</fullName>
    </submittedName>
</protein>
<evidence type="ECO:0000256" key="3">
    <source>
        <dbReference type="ARBA" id="ARBA00022475"/>
    </source>
</evidence>
<feature type="transmembrane region" description="Helical" evidence="10">
    <location>
        <begin position="250"/>
        <end position="266"/>
    </location>
</feature>
<evidence type="ECO:0000313" key="14">
    <source>
        <dbReference type="Proteomes" id="UP000231409"/>
    </source>
</evidence>
<evidence type="ECO:0000256" key="7">
    <source>
        <dbReference type="ARBA" id="ARBA00022989"/>
    </source>
</evidence>
<dbReference type="Pfam" id="PF16327">
    <property type="entry name" value="CcmF_C"/>
    <property type="match status" value="1"/>
</dbReference>
<feature type="transmembrane region" description="Helical" evidence="10">
    <location>
        <begin position="615"/>
        <end position="635"/>
    </location>
</feature>
<keyword evidence="3" id="KW-1003">Cell membrane</keyword>
<dbReference type="InterPro" id="IPR003568">
    <property type="entry name" value="Cyt_c_biogenesis_CcmF"/>
</dbReference>
<proteinExistence type="inferred from homology"/>
<evidence type="ECO:0000313" key="13">
    <source>
        <dbReference type="EMBL" id="PHQ16456.1"/>
    </source>
</evidence>
<feature type="transmembrane region" description="Helical" evidence="10">
    <location>
        <begin position="275"/>
        <end position="294"/>
    </location>
</feature>
<keyword evidence="5 10" id="KW-0812">Transmembrane</keyword>
<dbReference type="Proteomes" id="UP000231409">
    <property type="component" value="Unassembled WGS sequence"/>
</dbReference>
<feature type="transmembrane region" description="Helical" evidence="10">
    <location>
        <begin position="490"/>
        <end position="511"/>
    </location>
</feature>
<dbReference type="NCBIfam" id="NF007691">
    <property type="entry name" value="PRK10369.1"/>
    <property type="match status" value="1"/>
</dbReference>
<dbReference type="PANTHER" id="PTHR43653:SF1">
    <property type="entry name" value="CYTOCHROME C-TYPE BIOGENESIS PROTEIN CCMF"/>
    <property type="match status" value="1"/>
</dbReference>
<name>A0A2G1UPM9_9GAMM</name>
<feature type="transmembrane region" description="Helical" evidence="10">
    <location>
        <begin position="96"/>
        <end position="113"/>
    </location>
</feature>
<comment type="subcellular location">
    <subcellularLocation>
        <location evidence="1">Cell inner membrane</location>
        <topology evidence="1">Multi-pass membrane protein</topology>
    </subcellularLocation>
</comment>
<keyword evidence="7 10" id="KW-1133">Transmembrane helix</keyword>
<reference evidence="13 14" key="1">
    <citation type="submission" date="2017-09" db="EMBL/GenBank/DDBJ databases">
        <title>The draft genome sequences of Marinobacter sp. PWS21.</title>
        <authorList>
            <person name="Cao J."/>
        </authorList>
    </citation>
    <scope>NUCLEOTIDE SEQUENCE [LARGE SCALE GENOMIC DNA]</scope>
    <source>
        <strain evidence="13 14">PWS21</strain>
    </source>
</reference>
<feature type="transmembrane region" description="Helical" evidence="10">
    <location>
        <begin position="178"/>
        <end position="198"/>
    </location>
</feature>
<keyword evidence="6" id="KW-0201">Cytochrome c-type biogenesis</keyword>
<dbReference type="RefSeq" id="WP_099613617.1">
    <property type="nucleotide sequence ID" value="NZ_KZ319368.1"/>
</dbReference>
<evidence type="ECO:0000259" key="11">
    <source>
        <dbReference type="Pfam" id="PF01578"/>
    </source>
</evidence>
<feature type="transmembrane region" description="Helical" evidence="10">
    <location>
        <begin position="314"/>
        <end position="332"/>
    </location>
</feature>
<accession>A0A2G1UPM9</accession>
<dbReference type="GO" id="GO:0017004">
    <property type="term" value="P:cytochrome complex assembly"/>
    <property type="evidence" value="ECO:0007669"/>
    <property type="project" value="UniProtKB-KW"/>
</dbReference>
<comment type="function">
    <text evidence="9">Required for the biogenesis of c-type cytochromes. Possible subunit of a heme lyase.</text>
</comment>
<dbReference type="InterPro" id="IPR032523">
    <property type="entry name" value="CcmF_C"/>
</dbReference>
<feature type="domain" description="Cytochrome c assembly protein" evidence="11">
    <location>
        <begin position="89"/>
        <end position="296"/>
    </location>
</feature>
<keyword evidence="13" id="KW-0456">Lyase</keyword>
<dbReference type="EMBL" id="NTFH01000004">
    <property type="protein sequence ID" value="PHQ16456.1"/>
    <property type="molecule type" value="Genomic_DNA"/>
</dbReference>
<dbReference type="InterPro" id="IPR003567">
    <property type="entry name" value="Cyt_c_biogenesis"/>
</dbReference>
<feature type="domain" description="Cytochrome c-type biogenesis protein CcmF C-terminal" evidence="12">
    <location>
        <begin position="316"/>
        <end position="637"/>
    </location>
</feature>
<dbReference type="GO" id="GO:0005886">
    <property type="term" value="C:plasma membrane"/>
    <property type="evidence" value="ECO:0007669"/>
    <property type="project" value="UniProtKB-SubCell"/>
</dbReference>
<sequence>MYPELGQFALILALLLAVLLSVVPLVGAITGRDNLQAFARPLATGQFVFIALAFALLTQAFLVDDFSVAYVANNSNSLLPWYYKFSAVWGGHEGSLLLWILMLAGWTLAVAVFSRRLPTVMVSQVLSVLGMVSVGFLLFIVLTSNPFDRLLPNVPADGADLNPLLQDFGLIVHPPMLYMGYVGFSVAFAFAIAALINGRLDAAWARWSRPWTTVAWSFLSVGIALGSWWAYYELGWGGWWFWDPVENASLLPWLAGTALMHSLAVTEKRGVFKSWTVLLAIVTFALSLLGTFLVRSGVLTSVHAFASDPTRGAFLLGLLAFTIVSSLTLYAFRAPVVHARSSYGGLSREIFLLLNNVLLVAATLLVLVGTLYPLVLDYLDMGRLSIGEPFFNLTFSPLAVAVGLLLGAGIFSRWKKTDGGWLARQLLWPAATSLVITAAALSYYGSFTPWAFAGLLSATWVTVATLRDLWLKSSSKKGRWHGLRRQSRSYYGMVLGHLGLALTMAGATVVSNYGVERDVRMAPGDTAEIGELRFYFAEIGSRQGANFTATYGRFEITSDGEPIATLFPEKRQYVVQRNMMTEAGIDAGLFRDLFVALGEEVSGDAWAVRLQYKPLIRWLWLGALFMAAGGFLAIADRRYRIRDKVAVSEPAAPSAANPAATAGTREVLS</sequence>